<evidence type="ECO:0000313" key="2">
    <source>
        <dbReference type="Proteomes" id="UP001062846"/>
    </source>
</evidence>
<reference evidence="1" key="1">
    <citation type="submission" date="2022-02" db="EMBL/GenBank/DDBJ databases">
        <title>Plant Genome Project.</title>
        <authorList>
            <person name="Zhang R.-G."/>
        </authorList>
    </citation>
    <scope>NUCLEOTIDE SEQUENCE</scope>
    <source>
        <strain evidence="1">AT1</strain>
    </source>
</reference>
<dbReference type="EMBL" id="CM046394">
    <property type="protein sequence ID" value="KAI8547781.1"/>
    <property type="molecule type" value="Genomic_DNA"/>
</dbReference>
<protein>
    <submittedName>
        <fullName evidence="1">Uncharacterized protein</fullName>
    </submittedName>
</protein>
<name>A0ACC0N3F6_RHOML</name>
<evidence type="ECO:0000313" key="1">
    <source>
        <dbReference type="EMBL" id="KAI8547781.1"/>
    </source>
</evidence>
<comment type="caution">
    <text evidence="1">The sequence shown here is derived from an EMBL/GenBank/DDBJ whole genome shotgun (WGS) entry which is preliminary data.</text>
</comment>
<accession>A0ACC0N3F6</accession>
<sequence length="811" mass="88491">MALLSPPYLSTTINRFPNPNSNPNPNSPLSHCSNPIFFRPRNLKLSASPSSKTHDQKLNSPLPASGPPEPLRQLAAASAVFFLGLGVSVCSAAAASARIPTVAVADRPTVVEEQRIPGRCKYYEDVVVSRLSAIVWLASNSALCFSNHFVASVTSTRKLCLGVSIPFSFCCTTSWSQRLLCMSALSSSSNPKILPLPTILSDTIAISCSLLYWFSSSCCALHSIPASPLPNLMPLRLLSKISSIVHNLPLSPGLPTVPLPLEILSRDLCHCELHTGITVIVTASVSGSMNKGYSYQDSKPIYFLNTDNDDMKGSGTMENLEDKDLKATFEKRKSRTYALTVPLRIVALRGSIPPSWVQDFIQSQGRRAKLRLELCGSLNNIFSDLSKSFTEGNIGPKSAVAADIVSVGDSWLTLAIRKGLIVALQGVEDHDWFRGLDDKWKVYLRRNSEGRLDPKGTIWAAPYRWGSVVVAYKKNMFQKHNLAPIEDWADIWRPELAGKISMVDDPREVVGAVLKSMGASYNTSNVDSEVAGGRNAVRAKLAQLQKQVRLFDSVQYLKAFGVGDVWVTVGWSSDVLPAAKRMTNVAVVVPKSGASLWADLWAIPATSRFATNRIGGRIRGPSPLVHQWVEFCLQAARALPFQQEVIPGASPSSLEKGAVEEPKELSRGKPNLDTNLIAGVPPTEILARCEFLEPLSDTAVDDYEWLISSMHKPRRGLVHRMGHSIVSMIQTMWSNAAKDICAVGKIAFAKVGEVMGLGKAEMKKQRFSGCGKSSMEMNIILKWTQRLFSALGLVAAPQASPHHTLLWCSCT</sequence>
<proteinExistence type="predicted"/>
<dbReference type="Proteomes" id="UP001062846">
    <property type="component" value="Chromosome 7"/>
</dbReference>
<keyword evidence="2" id="KW-1185">Reference proteome</keyword>
<gene>
    <name evidence="1" type="ORF">RHMOL_Rhmol07G0222500</name>
</gene>
<organism evidence="1 2">
    <name type="scientific">Rhododendron molle</name>
    <name type="common">Chinese azalea</name>
    <name type="synonym">Azalea mollis</name>
    <dbReference type="NCBI Taxonomy" id="49168"/>
    <lineage>
        <taxon>Eukaryota</taxon>
        <taxon>Viridiplantae</taxon>
        <taxon>Streptophyta</taxon>
        <taxon>Embryophyta</taxon>
        <taxon>Tracheophyta</taxon>
        <taxon>Spermatophyta</taxon>
        <taxon>Magnoliopsida</taxon>
        <taxon>eudicotyledons</taxon>
        <taxon>Gunneridae</taxon>
        <taxon>Pentapetalae</taxon>
        <taxon>asterids</taxon>
        <taxon>Ericales</taxon>
        <taxon>Ericaceae</taxon>
        <taxon>Ericoideae</taxon>
        <taxon>Rhodoreae</taxon>
        <taxon>Rhododendron</taxon>
    </lineage>
</organism>